<accession>A0ABN2XX97</accession>
<reference evidence="1 2" key="1">
    <citation type="journal article" date="2019" name="Int. J. Syst. Evol. Microbiol.">
        <title>The Global Catalogue of Microorganisms (GCM) 10K type strain sequencing project: providing services to taxonomists for standard genome sequencing and annotation.</title>
        <authorList>
            <consortium name="The Broad Institute Genomics Platform"/>
            <consortium name="The Broad Institute Genome Sequencing Center for Infectious Disease"/>
            <person name="Wu L."/>
            <person name="Ma J."/>
        </authorList>
    </citation>
    <scope>NUCLEOTIDE SEQUENCE [LARGE SCALE GENOMIC DNA]</scope>
    <source>
        <strain evidence="1 2">JCM 14559</strain>
    </source>
</reference>
<dbReference type="RefSeq" id="WP_344557414.1">
    <property type="nucleotide sequence ID" value="NZ_BAAANS010000061.1"/>
</dbReference>
<sequence length="153" mass="16154">MDALPPFAELPVDEETLLARLAYLPAAADVPTAAAAAGVPPRLAHELMRSLTGKGLLTAAPGGAVRGTLYTLHPDIASQARALVPAIGPETLGRYLDALVDTAEQASRLLTPNHRMSPPSARRHRPDQALRLINGLDVLSRDVGDTRAGFLNE</sequence>
<name>A0ABN2XX97_9ACTN</name>
<proteinExistence type="predicted"/>
<comment type="caution">
    <text evidence="1">The sequence shown here is derived from an EMBL/GenBank/DDBJ whole genome shotgun (WGS) entry which is preliminary data.</text>
</comment>
<gene>
    <name evidence="1" type="ORF">GCM10009759_65150</name>
</gene>
<keyword evidence="2" id="KW-1185">Reference proteome</keyword>
<organism evidence="1 2">
    <name type="scientific">Kitasatospora saccharophila</name>
    <dbReference type="NCBI Taxonomy" id="407973"/>
    <lineage>
        <taxon>Bacteria</taxon>
        <taxon>Bacillati</taxon>
        <taxon>Actinomycetota</taxon>
        <taxon>Actinomycetes</taxon>
        <taxon>Kitasatosporales</taxon>
        <taxon>Streptomycetaceae</taxon>
        <taxon>Kitasatospora</taxon>
    </lineage>
</organism>
<protein>
    <submittedName>
        <fullName evidence="1">Uncharacterized protein</fullName>
    </submittedName>
</protein>
<dbReference type="EMBL" id="BAAANS010000061">
    <property type="protein sequence ID" value="GAA2118131.1"/>
    <property type="molecule type" value="Genomic_DNA"/>
</dbReference>
<evidence type="ECO:0000313" key="2">
    <source>
        <dbReference type="Proteomes" id="UP001500897"/>
    </source>
</evidence>
<evidence type="ECO:0000313" key="1">
    <source>
        <dbReference type="EMBL" id="GAA2118131.1"/>
    </source>
</evidence>
<dbReference type="Proteomes" id="UP001500897">
    <property type="component" value="Unassembled WGS sequence"/>
</dbReference>